<sequence length="872" mass="92344">MESSPPSASEPPAPDPAAPEPPATGTSSAGTPSAGTPSAGTPSAERPAVEPSVSEPPASEAASAGRPVAESSVREAPGGLAGVRRAGAAAPVTVPAGLPAPRAESAAFELLHPRVRRWLWEQGWRELRQAQEAAVAPVLAGDRDVLIAAATATGKTEAAFLPICSSLAADPPSVPGFWAVYVSPLKALINDQHGRLDALCENLEIPVARWHGDVAAATKGRLAARPRGILLITPESLEALFVLRGPRMGLFAGALRYVVVDELHSFIGTERGAQLRSLLHRLDLAARRRVPRIGLSATLGDLGAAAEFLRPGGGDRVERVVSTADGQEVRLQLRGYVSRDPRENPGDSADPAAGPPCAGPEAAAEDGDAAPYGGHGGGAEPYGEAGAGGGEEASRDVRDIARHLFQTLRGGHHLVFANSRSAVEQYTDLLTRESEAARVPNEFVPHHGNLSKDIREHTEARLKDRSLPATAICTSTLEMGIDIGSVSSVAQIGAPPGVAALRQRLGRSGRRDAPAVLRLYVSEPAPYGGMNPADELRDQLVQTIATVDLLLERWYEPPPPGMPHLSTLTQQVLSLIAQHGGVTPAAAHRTLCAQGPFREVGPDTFAALLRDLAAARLIRQEPDGLLLHGEVGERIVNHHTFYAAFATPVEYRVTAGSRALGTLPVDQPVAEGSLLLFAGRRWRVLTVDPEARLIDVAPASGGRPPTFTGAGPEVHDRVRVRMREVYESPRVPAYLDAAARLLLDQGRAAYRRLGLGETPLLPYGKDTLLFPFRGDRIMTTLTLALAARGVDAARQGLSLLLAGTSPEQAKDHLTSLAEEGLPSSADLARHIPDKRHDKYDFALSVPLLTLSWTTRHLDLPATESFLATTFPT</sequence>
<dbReference type="Proteomes" id="UP000265768">
    <property type="component" value="Unassembled WGS sequence"/>
</dbReference>
<dbReference type="GO" id="GO:0005524">
    <property type="term" value="F:ATP binding"/>
    <property type="evidence" value="ECO:0007669"/>
    <property type="project" value="UniProtKB-KW"/>
</dbReference>
<feature type="compositionally biased region" description="Low complexity" evidence="3">
    <location>
        <begin position="49"/>
        <end position="64"/>
    </location>
</feature>
<proteinExistence type="predicted"/>
<evidence type="ECO:0000256" key="3">
    <source>
        <dbReference type="SAM" id="MobiDB-lite"/>
    </source>
</evidence>
<keyword evidence="6" id="KW-0347">Helicase</keyword>
<dbReference type="InterPro" id="IPR027417">
    <property type="entry name" value="P-loop_NTPase"/>
</dbReference>
<name>A0A3A4BE89_9ACTN</name>
<dbReference type="PROSITE" id="PS51194">
    <property type="entry name" value="HELICASE_CTER"/>
    <property type="match status" value="1"/>
</dbReference>
<dbReference type="PANTHER" id="PTHR47962:SF5">
    <property type="entry name" value="ATP-DEPENDENT HELICASE LHR-RELATED"/>
    <property type="match status" value="1"/>
</dbReference>
<dbReference type="EMBL" id="QZEY01000004">
    <property type="protein sequence ID" value="RJL32610.1"/>
    <property type="molecule type" value="Genomic_DNA"/>
</dbReference>
<keyword evidence="1" id="KW-0547">Nucleotide-binding</keyword>
<feature type="region of interest" description="Disordered" evidence="3">
    <location>
        <begin position="1"/>
        <end position="74"/>
    </location>
</feature>
<gene>
    <name evidence="6" type="ORF">D5H75_13945</name>
</gene>
<evidence type="ECO:0000313" key="6">
    <source>
        <dbReference type="EMBL" id="RJL32610.1"/>
    </source>
</evidence>
<dbReference type="AlphaFoldDB" id="A0A3A4BE89"/>
<reference evidence="6 7" key="1">
    <citation type="submission" date="2018-09" db="EMBL/GenBank/DDBJ databases">
        <title>YIM 75507 draft genome.</title>
        <authorList>
            <person name="Tang S."/>
            <person name="Feng Y."/>
        </authorList>
    </citation>
    <scope>NUCLEOTIDE SEQUENCE [LARGE SCALE GENOMIC DNA]</scope>
    <source>
        <strain evidence="6 7">YIM 75507</strain>
    </source>
</reference>
<dbReference type="InterPro" id="IPR014001">
    <property type="entry name" value="Helicase_ATP-bd"/>
</dbReference>
<keyword evidence="6" id="KW-0378">Hydrolase</keyword>
<dbReference type="InterPro" id="IPR052511">
    <property type="entry name" value="ATP-dep_Helicase"/>
</dbReference>
<dbReference type="SUPFAM" id="SSF52540">
    <property type="entry name" value="P-loop containing nucleoside triphosphate hydrolases"/>
    <property type="match status" value="1"/>
</dbReference>
<dbReference type="OrthoDB" id="3197455at2"/>
<dbReference type="InterPro" id="IPR011545">
    <property type="entry name" value="DEAD/DEAH_box_helicase_dom"/>
</dbReference>
<dbReference type="SMART" id="SM00487">
    <property type="entry name" value="DEXDc"/>
    <property type="match status" value="1"/>
</dbReference>
<feature type="compositionally biased region" description="Polar residues" evidence="3">
    <location>
        <begin position="30"/>
        <end position="41"/>
    </location>
</feature>
<dbReference type="Gene3D" id="3.40.50.300">
    <property type="entry name" value="P-loop containing nucleotide triphosphate hydrolases"/>
    <property type="match status" value="2"/>
</dbReference>
<comment type="caution">
    <text evidence="6">The sequence shown here is derived from an EMBL/GenBank/DDBJ whole genome shotgun (WGS) entry which is preliminary data.</text>
</comment>
<evidence type="ECO:0000256" key="2">
    <source>
        <dbReference type="ARBA" id="ARBA00022840"/>
    </source>
</evidence>
<feature type="domain" description="Helicase ATP-binding" evidence="4">
    <location>
        <begin position="136"/>
        <end position="317"/>
    </location>
</feature>
<organism evidence="6 7">
    <name type="scientific">Bailinhaonella thermotolerans</name>
    <dbReference type="NCBI Taxonomy" id="1070861"/>
    <lineage>
        <taxon>Bacteria</taxon>
        <taxon>Bacillati</taxon>
        <taxon>Actinomycetota</taxon>
        <taxon>Actinomycetes</taxon>
        <taxon>Streptosporangiales</taxon>
        <taxon>Streptosporangiaceae</taxon>
        <taxon>Bailinhaonella</taxon>
    </lineage>
</organism>
<feature type="compositionally biased region" description="Gly residues" evidence="3">
    <location>
        <begin position="373"/>
        <end position="391"/>
    </location>
</feature>
<dbReference type="CDD" id="cd17922">
    <property type="entry name" value="DEXHc_LHR-like"/>
    <property type="match status" value="1"/>
</dbReference>
<dbReference type="GO" id="GO:0003677">
    <property type="term" value="F:DNA binding"/>
    <property type="evidence" value="ECO:0007669"/>
    <property type="project" value="TreeGrafter"/>
</dbReference>
<feature type="domain" description="Helicase C-terminal" evidence="5">
    <location>
        <begin position="399"/>
        <end position="566"/>
    </location>
</feature>
<dbReference type="PROSITE" id="PS51192">
    <property type="entry name" value="HELICASE_ATP_BIND_1"/>
    <property type="match status" value="1"/>
</dbReference>
<evidence type="ECO:0000259" key="5">
    <source>
        <dbReference type="PROSITE" id="PS51194"/>
    </source>
</evidence>
<feature type="compositionally biased region" description="Pro residues" evidence="3">
    <location>
        <begin position="8"/>
        <end position="22"/>
    </location>
</feature>
<dbReference type="InterPro" id="IPR001650">
    <property type="entry name" value="Helicase_C-like"/>
</dbReference>
<evidence type="ECO:0000256" key="1">
    <source>
        <dbReference type="ARBA" id="ARBA00022741"/>
    </source>
</evidence>
<evidence type="ECO:0000259" key="4">
    <source>
        <dbReference type="PROSITE" id="PS51192"/>
    </source>
</evidence>
<accession>A0A3A4BE89</accession>
<keyword evidence="7" id="KW-1185">Reference proteome</keyword>
<protein>
    <submittedName>
        <fullName evidence="6">DEAD/DEAH box helicase</fullName>
    </submittedName>
</protein>
<dbReference type="Pfam" id="PF00271">
    <property type="entry name" value="Helicase_C"/>
    <property type="match status" value="1"/>
</dbReference>
<dbReference type="Pfam" id="PF00270">
    <property type="entry name" value="DEAD"/>
    <property type="match status" value="1"/>
</dbReference>
<dbReference type="PANTHER" id="PTHR47962">
    <property type="entry name" value="ATP-DEPENDENT HELICASE LHR-RELATED-RELATED"/>
    <property type="match status" value="1"/>
</dbReference>
<evidence type="ECO:0000313" key="7">
    <source>
        <dbReference type="Proteomes" id="UP000265768"/>
    </source>
</evidence>
<feature type="region of interest" description="Disordered" evidence="3">
    <location>
        <begin position="332"/>
        <end position="394"/>
    </location>
</feature>
<dbReference type="GO" id="GO:0016887">
    <property type="term" value="F:ATP hydrolysis activity"/>
    <property type="evidence" value="ECO:0007669"/>
    <property type="project" value="TreeGrafter"/>
</dbReference>
<keyword evidence="2" id="KW-0067">ATP-binding</keyword>
<dbReference type="SMART" id="SM00490">
    <property type="entry name" value="HELICc"/>
    <property type="match status" value="1"/>
</dbReference>
<dbReference type="GO" id="GO:0004386">
    <property type="term" value="F:helicase activity"/>
    <property type="evidence" value="ECO:0007669"/>
    <property type="project" value="UniProtKB-KW"/>
</dbReference>